<sequence length="310" mass="35369">MVKIPTDRKILKVIHGLYYKEFCSFDKDKHSRKTKIFVPIDCSAIARKLKVDDDIIFGRLYYHLDKKFRYKQDDGSNVHLFAVEVGGDKNAINFPLLSAVVADLQQSYFRYNLPLIISIVALAASFLVPYLAYLRPAKVIGSISHVVTWRFSSLNNGKITDKKLTPSFWLGNIGARPIIIEDIRLHLKDSNGIECNAYPVNSVPLEAINYSTEFNDYGKLSLGGPFQGFSLAPSEKWQSTYNYSVKDDCFKKIRGLTNVYVEIKSKGKNIWEEVLNDKLLVGNNGFSPGRMLGPVESRHIYTEKWKQRKE</sequence>
<gene>
    <name evidence="2" type="ORF">DSCA_00290</name>
</gene>
<evidence type="ECO:0000256" key="1">
    <source>
        <dbReference type="SAM" id="Phobius"/>
    </source>
</evidence>
<name>A0A5K7YEE9_9BACT</name>
<dbReference type="EMBL" id="AP021874">
    <property type="protein sequence ID" value="BBO66099.1"/>
    <property type="molecule type" value="Genomic_DNA"/>
</dbReference>
<accession>A0A5K7YEE9</accession>
<feature type="transmembrane region" description="Helical" evidence="1">
    <location>
        <begin position="113"/>
        <end position="133"/>
    </location>
</feature>
<dbReference type="KEGG" id="dalk:DSCA_00290"/>
<dbReference type="Proteomes" id="UP000427906">
    <property type="component" value="Chromosome"/>
</dbReference>
<keyword evidence="1" id="KW-0812">Transmembrane</keyword>
<evidence type="ECO:0000313" key="3">
    <source>
        <dbReference type="Proteomes" id="UP000427906"/>
    </source>
</evidence>
<proteinExistence type="predicted"/>
<reference evidence="2 3" key="1">
    <citation type="submission" date="2019-11" db="EMBL/GenBank/DDBJ databases">
        <title>Comparative genomics of hydrocarbon-degrading Desulfosarcina strains.</title>
        <authorList>
            <person name="Watanabe M."/>
            <person name="Kojima H."/>
            <person name="Fukui M."/>
        </authorList>
    </citation>
    <scope>NUCLEOTIDE SEQUENCE [LARGE SCALE GENOMIC DNA]</scope>
    <source>
        <strain evidence="2 3">PL12</strain>
    </source>
</reference>
<organism evidence="2 3">
    <name type="scientific">Desulfosarcina alkanivorans</name>
    <dbReference type="NCBI Taxonomy" id="571177"/>
    <lineage>
        <taxon>Bacteria</taxon>
        <taxon>Pseudomonadati</taxon>
        <taxon>Thermodesulfobacteriota</taxon>
        <taxon>Desulfobacteria</taxon>
        <taxon>Desulfobacterales</taxon>
        <taxon>Desulfosarcinaceae</taxon>
        <taxon>Desulfosarcina</taxon>
    </lineage>
</organism>
<dbReference type="AlphaFoldDB" id="A0A5K7YEE9"/>
<dbReference type="RefSeq" id="WP_174783979.1">
    <property type="nucleotide sequence ID" value="NZ_AP021874.1"/>
</dbReference>
<keyword evidence="1" id="KW-1133">Transmembrane helix</keyword>
<keyword evidence="3" id="KW-1185">Reference proteome</keyword>
<keyword evidence="1" id="KW-0472">Membrane</keyword>
<protein>
    <submittedName>
        <fullName evidence="2">Uncharacterized protein</fullName>
    </submittedName>
</protein>
<evidence type="ECO:0000313" key="2">
    <source>
        <dbReference type="EMBL" id="BBO66099.1"/>
    </source>
</evidence>